<name>Q6II80_DROME</name>
<reference evidence="1" key="1">
    <citation type="journal article" date="2003" name="Genome Biol.">
        <title>An integrated gene annotation and transcriptional profiling approach towards the full gene content of the Drosophila genome.</title>
        <authorList>
            <person name="Hild M."/>
            <person name="Beckmann B."/>
            <person name="Haas S.A."/>
            <person name="Koch B."/>
            <person name="Solovyev V."/>
            <person name="Busold C."/>
            <person name="Fellenberg K."/>
            <person name="Boutros M."/>
            <person name="Vingron M."/>
            <person name="Sauer F."/>
            <person name="Hoheisel J.D."/>
            <person name="Paro R."/>
        </authorList>
    </citation>
    <scope>NUCLEOTIDE SEQUENCE</scope>
</reference>
<dbReference type="AlphaFoldDB" id="Q6II80"/>
<gene>
    <name evidence="1" type="ORF">HDC19520</name>
</gene>
<sequence>MPPMCPGPRSRPSSSNNRIVLCSPPSVQQTDTLFRRLPFAIRFLSIRLRQFHPRAESAVFCFSVCSLGKLAPESLGRPLIGCSCRGARDM</sequence>
<dbReference type="EMBL" id="BK003186">
    <property type="protein sequence ID" value="DAA03386.1"/>
    <property type="molecule type" value="Genomic_DNA"/>
</dbReference>
<accession>Q6II80</accession>
<proteinExistence type="predicted"/>
<protein>
    <submittedName>
        <fullName evidence="1">HDC19520</fullName>
    </submittedName>
</protein>
<evidence type="ECO:0000313" key="1">
    <source>
        <dbReference type="EMBL" id="DAA03386.1"/>
    </source>
</evidence>
<organism evidence="1">
    <name type="scientific">Drosophila melanogaster</name>
    <name type="common">Fruit fly</name>
    <dbReference type="NCBI Taxonomy" id="7227"/>
    <lineage>
        <taxon>Eukaryota</taxon>
        <taxon>Metazoa</taxon>
        <taxon>Ecdysozoa</taxon>
        <taxon>Arthropoda</taxon>
        <taxon>Hexapoda</taxon>
        <taxon>Insecta</taxon>
        <taxon>Pterygota</taxon>
        <taxon>Neoptera</taxon>
        <taxon>Endopterygota</taxon>
        <taxon>Diptera</taxon>
        <taxon>Brachycera</taxon>
        <taxon>Muscomorpha</taxon>
        <taxon>Ephydroidea</taxon>
        <taxon>Drosophilidae</taxon>
        <taxon>Drosophila</taxon>
        <taxon>Sophophora</taxon>
    </lineage>
</organism>